<keyword evidence="4" id="KW-1185">Reference proteome</keyword>
<sequence>MTELLRSPYLLTAAAAHSGSAVGVTGHDESAVGVTGDAGIAVGVTGDAGIAVVELVVYGRWSPVLAGQVSEGLGLCLAGPSRAIIVDLHEVDDPLGDSVPFWRDAWQRALREVSPVQLALCLPVATRLNRQLALAGKPGPEVYAGMPQVRTAVAARTSRADHLQARLQPLPASVRAARELVSRACLAWNLPGLLQDALLVVSELAANAVEHACTDFVVTLSRTGTMLHVAVRDGISWFPRPRHPVSVDPLAVLEYRGRGLRLVHHVATGWGAMPTLGGKVVWASVA</sequence>
<dbReference type="PANTHER" id="PTHR35526">
    <property type="entry name" value="ANTI-SIGMA-F FACTOR RSBW-RELATED"/>
    <property type="match status" value="1"/>
</dbReference>
<evidence type="ECO:0000259" key="2">
    <source>
        <dbReference type="Pfam" id="PF13581"/>
    </source>
</evidence>
<gene>
    <name evidence="3" type="ORF">Ahu01nite_095670</name>
</gene>
<proteinExistence type="predicted"/>
<keyword evidence="1" id="KW-0808">Transferase</keyword>
<evidence type="ECO:0000313" key="3">
    <source>
        <dbReference type="EMBL" id="GIE26465.1"/>
    </source>
</evidence>
<reference evidence="3 4" key="1">
    <citation type="submission" date="2021-01" db="EMBL/GenBank/DDBJ databases">
        <title>Whole genome shotgun sequence of Actinoplanes humidus NBRC 14915.</title>
        <authorList>
            <person name="Komaki H."/>
            <person name="Tamura T."/>
        </authorList>
    </citation>
    <scope>NUCLEOTIDE SEQUENCE [LARGE SCALE GENOMIC DNA]</scope>
    <source>
        <strain evidence="3 4">NBRC 14915</strain>
    </source>
</reference>
<evidence type="ECO:0000313" key="4">
    <source>
        <dbReference type="Proteomes" id="UP000603200"/>
    </source>
</evidence>
<organism evidence="3 4">
    <name type="scientific">Winogradskya humida</name>
    <dbReference type="NCBI Taxonomy" id="113566"/>
    <lineage>
        <taxon>Bacteria</taxon>
        <taxon>Bacillati</taxon>
        <taxon>Actinomycetota</taxon>
        <taxon>Actinomycetes</taxon>
        <taxon>Micromonosporales</taxon>
        <taxon>Micromonosporaceae</taxon>
        <taxon>Winogradskya</taxon>
    </lineage>
</organism>
<dbReference type="Proteomes" id="UP000603200">
    <property type="component" value="Unassembled WGS sequence"/>
</dbReference>
<dbReference type="Gene3D" id="3.30.565.10">
    <property type="entry name" value="Histidine kinase-like ATPase, C-terminal domain"/>
    <property type="match status" value="1"/>
</dbReference>
<protein>
    <recommendedName>
        <fullName evidence="2">Histidine kinase/HSP90-like ATPase domain-containing protein</fullName>
    </recommendedName>
</protein>
<dbReference type="EMBL" id="BOMN01000144">
    <property type="protein sequence ID" value="GIE26465.1"/>
    <property type="molecule type" value="Genomic_DNA"/>
</dbReference>
<dbReference type="SUPFAM" id="SSF55874">
    <property type="entry name" value="ATPase domain of HSP90 chaperone/DNA topoisomerase II/histidine kinase"/>
    <property type="match status" value="1"/>
</dbReference>
<evidence type="ECO:0000256" key="1">
    <source>
        <dbReference type="ARBA" id="ARBA00022527"/>
    </source>
</evidence>
<feature type="domain" description="Histidine kinase/HSP90-like ATPase" evidence="2">
    <location>
        <begin position="169"/>
        <end position="267"/>
    </location>
</feature>
<dbReference type="CDD" id="cd16936">
    <property type="entry name" value="HATPase_RsbW-like"/>
    <property type="match status" value="1"/>
</dbReference>
<accession>A0ABQ4A6I9</accession>
<comment type="caution">
    <text evidence="3">The sequence shown here is derived from an EMBL/GenBank/DDBJ whole genome shotgun (WGS) entry which is preliminary data.</text>
</comment>
<dbReference type="RefSeq" id="WP_203843367.1">
    <property type="nucleotide sequence ID" value="NZ_BAAATV010000035.1"/>
</dbReference>
<keyword evidence="1" id="KW-0418">Kinase</keyword>
<dbReference type="InterPro" id="IPR003594">
    <property type="entry name" value="HATPase_dom"/>
</dbReference>
<name>A0ABQ4A6I9_9ACTN</name>
<dbReference type="InterPro" id="IPR050267">
    <property type="entry name" value="Anti-sigma-factor_SerPK"/>
</dbReference>
<dbReference type="Pfam" id="PF13581">
    <property type="entry name" value="HATPase_c_2"/>
    <property type="match status" value="1"/>
</dbReference>
<dbReference type="InterPro" id="IPR036890">
    <property type="entry name" value="HATPase_C_sf"/>
</dbReference>
<dbReference type="PANTHER" id="PTHR35526:SF3">
    <property type="entry name" value="ANTI-SIGMA-F FACTOR RSBW"/>
    <property type="match status" value="1"/>
</dbReference>
<keyword evidence="1" id="KW-0723">Serine/threonine-protein kinase</keyword>